<comment type="catalytic activity">
    <reaction evidence="1">
        <text>ATP + protein L-histidine = ADP + protein N-phospho-L-histidine.</text>
        <dbReference type="EC" id="2.7.13.3"/>
    </reaction>
</comment>
<evidence type="ECO:0000256" key="9">
    <source>
        <dbReference type="ARBA" id="ARBA00022840"/>
    </source>
</evidence>
<dbReference type="PRINTS" id="PR00344">
    <property type="entry name" value="BCTRLSENSOR"/>
</dbReference>
<evidence type="ECO:0000256" key="12">
    <source>
        <dbReference type="ARBA" id="ARBA00023136"/>
    </source>
</evidence>
<feature type="domain" description="Histidine kinase" evidence="14">
    <location>
        <begin position="395"/>
        <end position="609"/>
    </location>
</feature>
<dbReference type="PROSITE" id="PS50885">
    <property type="entry name" value="HAMP"/>
    <property type="match status" value="1"/>
</dbReference>
<evidence type="ECO:0000259" key="14">
    <source>
        <dbReference type="PROSITE" id="PS50109"/>
    </source>
</evidence>
<evidence type="ECO:0000256" key="7">
    <source>
        <dbReference type="ARBA" id="ARBA00022741"/>
    </source>
</evidence>
<comment type="subcellular location">
    <subcellularLocation>
        <location evidence="2">Membrane</location>
        <topology evidence="2">Multi-pass membrane protein</topology>
    </subcellularLocation>
</comment>
<keyword evidence="9 16" id="KW-0067">ATP-binding</keyword>
<evidence type="ECO:0000256" key="8">
    <source>
        <dbReference type="ARBA" id="ARBA00022777"/>
    </source>
</evidence>
<dbReference type="InterPro" id="IPR013656">
    <property type="entry name" value="PAS_4"/>
</dbReference>
<accession>A0ABV4K790</accession>
<dbReference type="CDD" id="cd06225">
    <property type="entry name" value="HAMP"/>
    <property type="match status" value="1"/>
</dbReference>
<dbReference type="CDD" id="cd00130">
    <property type="entry name" value="PAS"/>
    <property type="match status" value="1"/>
</dbReference>
<dbReference type="Pfam" id="PF00672">
    <property type="entry name" value="HAMP"/>
    <property type="match status" value="1"/>
</dbReference>
<dbReference type="Gene3D" id="3.30.565.10">
    <property type="entry name" value="Histidine kinase-like ATPase, C-terminal domain"/>
    <property type="match status" value="1"/>
</dbReference>
<evidence type="ECO:0000256" key="10">
    <source>
        <dbReference type="ARBA" id="ARBA00022989"/>
    </source>
</evidence>
<dbReference type="GO" id="GO:0005524">
    <property type="term" value="F:ATP binding"/>
    <property type="evidence" value="ECO:0007669"/>
    <property type="project" value="UniProtKB-KW"/>
</dbReference>
<dbReference type="Proteomes" id="UP001568698">
    <property type="component" value="Unassembled WGS sequence"/>
</dbReference>
<dbReference type="Gene3D" id="6.10.340.10">
    <property type="match status" value="1"/>
</dbReference>
<protein>
    <recommendedName>
        <fullName evidence="3">histidine kinase</fullName>
        <ecNumber evidence="3">2.7.13.3</ecNumber>
    </recommendedName>
</protein>
<dbReference type="SUPFAM" id="SSF158472">
    <property type="entry name" value="HAMP domain-like"/>
    <property type="match status" value="1"/>
</dbReference>
<evidence type="ECO:0000256" key="13">
    <source>
        <dbReference type="SAM" id="Phobius"/>
    </source>
</evidence>
<evidence type="ECO:0000256" key="3">
    <source>
        <dbReference type="ARBA" id="ARBA00012438"/>
    </source>
</evidence>
<evidence type="ECO:0000313" key="16">
    <source>
        <dbReference type="EMBL" id="MEZ7197909.1"/>
    </source>
</evidence>
<dbReference type="EMBL" id="JBGLYH010000045">
    <property type="protein sequence ID" value="MEZ7197909.1"/>
    <property type="molecule type" value="Genomic_DNA"/>
</dbReference>
<sequence>MTLKKKILIGYGVVFALLGLVVAWSVTNLVSLGKASDAILSENYRSILAAENMIDALERQDSGILLLFLGDAEQGVSQFRDNEALFLEWFARAKDNITIPGEKELVESIEKDFSAYRRQFSMLTDQRPSQAVVPSLSVYQNDVHPFFLKVREDCVNLRHLNEETMYTASLKAGRVASYAFWSTVLVASAAFIVALVFSLMLSKRITRPLDRFVDAARRISSGDYTVKVPVESGDELGVLAEEFNRMAIQLGRFHEMNIDQIISEKNKGEAILASIEDGLVVFDTTLRATSLNTAARRILGLGLSESGVAPECDEIIPEGQVRDLVRKAVDTGRTPNIPDEQRVATFGNGDRPRHYLFSVTVIRGREKALSGAVLLLRDITRMKEIERLKNDFVMAASHELRTPLTSMGMSIDLLLEHVAQKLEEKDRDLLQAAHEEVQRMKALVSDLLDLSRIEAGRIELEFDRVPVSTLFEHVHAVFKGQLERKAIHLVLNAPRINVRADANKITWVLSNLVSNAMRYVNEGGTIELAASMAGPYAHLTVKDDGPGIPQEYQTKIFQKFVQVKGQDAGGTGLGLAICKEIVRAHGGSIWVESAAGSGSTFTFTLPVAQ</sequence>
<dbReference type="SUPFAM" id="SSF47384">
    <property type="entry name" value="Homodimeric domain of signal transducing histidine kinase"/>
    <property type="match status" value="1"/>
</dbReference>
<keyword evidence="10 13" id="KW-1133">Transmembrane helix</keyword>
<evidence type="ECO:0000256" key="5">
    <source>
        <dbReference type="ARBA" id="ARBA00022679"/>
    </source>
</evidence>
<dbReference type="InterPro" id="IPR003594">
    <property type="entry name" value="HATPase_dom"/>
</dbReference>
<gene>
    <name evidence="16" type="ORF">AB6M95_14225</name>
</gene>
<keyword evidence="7" id="KW-0547">Nucleotide-binding</keyword>
<dbReference type="InterPro" id="IPR035965">
    <property type="entry name" value="PAS-like_dom_sf"/>
</dbReference>
<dbReference type="RefSeq" id="WP_371387409.1">
    <property type="nucleotide sequence ID" value="NZ_JBGLYH010000045.1"/>
</dbReference>
<keyword evidence="4" id="KW-0597">Phosphoprotein</keyword>
<keyword evidence="12 13" id="KW-0472">Membrane</keyword>
<keyword evidence="5" id="KW-0808">Transferase</keyword>
<dbReference type="InterPro" id="IPR036890">
    <property type="entry name" value="HATPase_C_sf"/>
</dbReference>
<evidence type="ECO:0000256" key="4">
    <source>
        <dbReference type="ARBA" id="ARBA00022553"/>
    </source>
</evidence>
<dbReference type="CDD" id="cd00082">
    <property type="entry name" value="HisKA"/>
    <property type="match status" value="1"/>
</dbReference>
<dbReference type="InterPro" id="IPR036097">
    <property type="entry name" value="HisK_dim/P_sf"/>
</dbReference>
<dbReference type="Pfam" id="PF02518">
    <property type="entry name" value="HATPase_c"/>
    <property type="match status" value="1"/>
</dbReference>
<keyword evidence="17" id="KW-1185">Reference proteome</keyword>
<dbReference type="SUPFAM" id="SSF55785">
    <property type="entry name" value="PYP-like sensor domain (PAS domain)"/>
    <property type="match status" value="1"/>
</dbReference>
<organism evidence="16 17">
    <name type="scientific">Pseudodesulfovibrio karagichevae</name>
    <dbReference type="NCBI Taxonomy" id="3239305"/>
    <lineage>
        <taxon>Bacteria</taxon>
        <taxon>Pseudomonadati</taxon>
        <taxon>Thermodesulfobacteriota</taxon>
        <taxon>Desulfovibrionia</taxon>
        <taxon>Desulfovibrionales</taxon>
        <taxon>Desulfovibrionaceae</taxon>
    </lineage>
</organism>
<feature type="domain" description="HAMP" evidence="15">
    <location>
        <begin position="203"/>
        <end position="255"/>
    </location>
</feature>
<dbReference type="Pfam" id="PF00512">
    <property type="entry name" value="HisKA"/>
    <property type="match status" value="1"/>
</dbReference>
<dbReference type="Pfam" id="PF08448">
    <property type="entry name" value="PAS_4"/>
    <property type="match status" value="1"/>
</dbReference>
<feature type="transmembrane region" description="Helical" evidence="13">
    <location>
        <begin position="178"/>
        <end position="201"/>
    </location>
</feature>
<dbReference type="EC" id="2.7.13.3" evidence="3"/>
<dbReference type="InterPro" id="IPR003661">
    <property type="entry name" value="HisK_dim/P_dom"/>
</dbReference>
<dbReference type="SMART" id="SM00387">
    <property type="entry name" value="HATPase_c"/>
    <property type="match status" value="1"/>
</dbReference>
<keyword evidence="11" id="KW-0902">Two-component regulatory system</keyword>
<evidence type="ECO:0000256" key="6">
    <source>
        <dbReference type="ARBA" id="ARBA00022692"/>
    </source>
</evidence>
<dbReference type="InterPro" id="IPR005467">
    <property type="entry name" value="His_kinase_dom"/>
</dbReference>
<dbReference type="InterPro" id="IPR000014">
    <property type="entry name" value="PAS"/>
</dbReference>
<evidence type="ECO:0000256" key="2">
    <source>
        <dbReference type="ARBA" id="ARBA00004141"/>
    </source>
</evidence>
<dbReference type="InterPro" id="IPR004358">
    <property type="entry name" value="Sig_transdc_His_kin-like_C"/>
</dbReference>
<dbReference type="SMART" id="SM00304">
    <property type="entry name" value="HAMP"/>
    <property type="match status" value="1"/>
</dbReference>
<dbReference type="SUPFAM" id="SSF55874">
    <property type="entry name" value="ATPase domain of HSP90 chaperone/DNA topoisomerase II/histidine kinase"/>
    <property type="match status" value="1"/>
</dbReference>
<dbReference type="InterPro" id="IPR003660">
    <property type="entry name" value="HAMP_dom"/>
</dbReference>
<dbReference type="PANTHER" id="PTHR42878">
    <property type="entry name" value="TWO-COMPONENT HISTIDINE KINASE"/>
    <property type="match status" value="1"/>
</dbReference>
<dbReference type="Gene3D" id="1.10.287.130">
    <property type="match status" value="1"/>
</dbReference>
<keyword evidence="8" id="KW-0418">Kinase</keyword>
<evidence type="ECO:0000256" key="11">
    <source>
        <dbReference type="ARBA" id="ARBA00023012"/>
    </source>
</evidence>
<evidence type="ECO:0000313" key="17">
    <source>
        <dbReference type="Proteomes" id="UP001568698"/>
    </source>
</evidence>
<proteinExistence type="predicted"/>
<dbReference type="PROSITE" id="PS50109">
    <property type="entry name" value="HIS_KIN"/>
    <property type="match status" value="1"/>
</dbReference>
<dbReference type="PANTHER" id="PTHR42878:SF7">
    <property type="entry name" value="SENSOR HISTIDINE KINASE GLRK"/>
    <property type="match status" value="1"/>
</dbReference>
<reference evidence="16 17" key="1">
    <citation type="submission" date="2024-08" db="EMBL/GenBank/DDBJ databases">
        <title>Sulfate-reducing bacteria isolated from formation water of the oil field in Kazakhstan and description of Pseudodesulfovibrio sp.</title>
        <authorList>
            <person name="Bidzhieva S.K."/>
            <person name="Tourova T.P."/>
            <person name="Grouzdev D.S."/>
            <person name="Beletsky A.V."/>
            <person name="Sokolova D.S."/>
            <person name="Samigullina S.R."/>
            <person name="Poltaraus A.B."/>
            <person name="Avtukh A.N."/>
            <person name="Tereshina V.M."/>
            <person name="Zhaparov N.S."/>
            <person name="Mardanov A.V."/>
            <person name="Nazina T.N."/>
        </authorList>
    </citation>
    <scope>NUCLEOTIDE SEQUENCE [LARGE SCALE GENOMIC DNA]</scope>
    <source>
        <strain evidence="16 17">9FUS</strain>
    </source>
</reference>
<evidence type="ECO:0000259" key="15">
    <source>
        <dbReference type="PROSITE" id="PS50885"/>
    </source>
</evidence>
<dbReference type="Gene3D" id="3.30.450.20">
    <property type="entry name" value="PAS domain"/>
    <property type="match status" value="1"/>
</dbReference>
<keyword evidence="6 13" id="KW-0812">Transmembrane</keyword>
<evidence type="ECO:0000256" key="1">
    <source>
        <dbReference type="ARBA" id="ARBA00000085"/>
    </source>
</evidence>
<dbReference type="SMART" id="SM00388">
    <property type="entry name" value="HisKA"/>
    <property type="match status" value="1"/>
</dbReference>
<name>A0ABV4K790_9BACT</name>
<comment type="caution">
    <text evidence="16">The sequence shown here is derived from an EMBL/GenBank/DDBJ whole genome shotgun (WGS) entry which is preliminary data.</text>
</comment>
<dbReference type="InterPro" id="IPR050351">
    <property type="entry name" value="BphY/WalK/GraS-like"/>
</dbReference>